<evidence type="ECO:0000313" key="4">
    <source>
        <dbReference type="Proteomes" id="UP000013827"/>
    </source>
</evidence>
<dbReference type="Proteomes" id="UP000013827">
    <property type="component" value="Unassembled WGS sequence"/>
</dbReference>
<dbReference type="STRING" id="2903.R1EFR3"/>
<name>A0A0D3JE96_EMIH1</name>
<dbReference type="Gene3D" id="2.70.170.10">
    <property type="entry name" value="Neurotransmitter-gated ion-channel ligand-binding domain"/>
    <property type="match status" value="1"/>
</dbReference>
<dbReference type="eggNOG" id="ENOG502S9DJ">
    <property type="taxonomic scope" value="Eukaryota"/>
</dbReference>
<feature type="transmembrane region" description="Helical" evidence="2">
    <location>
        <begin position="190"/>
        <end position="211"/>
    </location>
</feature>
<protein>
    <recommendedName>
        <fullName evidence="5">Neurotransmitter-gated ion-channel ligand-binding domain-containing protein</fullName>
    </recommendedName>
</protein>
<dbReference type="PaxDb" id="2903-EOD21831"/>
<evidence type="ECO:0000256" key="2">
    <source>
        <dbReference type="SAM" id="Phobius"/>
    </source>
</evidence>
<sequence>MCTYAELERFDVLKIQFVDTVSQSFHARCLLQLRVRGAKDRRDSFVTFKDGATESVEWFAGRIEVLNSFEHDSCKLIDEKPTVRDDGEDLLIQLRFEGRFNQPMRLHAFPFDSQELSIEFIILCRVDGPVPAEVNVSPRVSCRLVDSGFAPRFQWRPKGKVRCHAGTHEANGRTFPKFGATVRVAREARFYVTNVALPTAVFSGLAFTLFAAQPSEPMERLSVAFTLLLTMAAYKITVAGMIPQVSYETLLDRFLLYNFFLLVAMAIASAVLPQVGQEAEDLADRVCLALLGAVWCLIQAWFVAKAWSRERSERLRRGGGGLVI</sequence>
<keyword evidence="2" id="KW-1133">Transmembrane helix</keyword>
<dbReference type="GeneID" id="17267387"/>
<dbReference type="HOGENOM" id="CLU_076231_0_0_1"/>
<evidence type="ECO:0008006" key="5">
    <source>
        <dbReference type="Google" id="ProtNLM"/>
    </source>
</evidence>
<feature type="transmembrane region" description="Helical" evidence="2">
    <location>
        <begin position="288"/>
        <end position="307"/>
    </location>
</feature>
<dbReference type="KEGG" id="ehx:EMIHUDRAFT_117016"/>
<dbReference type="InterPro" id="IPR006201">
    <property type="entry name" value="Neur_channel"/>
</dbReference>
<dbReference type="EnsemblProtists" id="EOD21831">
    <property type="protein sequence ID" value="EOD21831"/>
    <property type="gene ID" value="EMIHUDRAFT_117016"/>
</dbReference>
<dbReference type="SUPFAM" id="SSF90112">
    <property type="entry name" value="Neurotransmitter-gated ion-channel transmembrane pore"/>
    <property type="match status" value="1"/>
</dbReference>
<evidence type="ECO:0000256" key="1">
    <source>
        <dbReference type="ARBA" id="ARBA00004141"/>
    </source>
</evidence>
<feature type="transmembrane region" description="Helical" evidence="2">
    <location>
        <begin position="254"/>
        <end position="276"/>
    </location>
</feature>
<organism evidence="3 4">
    <name type="scientific">Emiliania huxleyi (strain CCMP1516)</name>
    <dbReference type="NCBI Taxonomy" id="280463"/>
    <lineage>
        <taxon>Eukaryota</taxon>
        <taxon>Haptista</taxon>
        <taxon>Haptophyta</taxon>
        <taxon>Prymnesiophyceae</taxon>
        <taxon>Isochrysidales</taxon>
        <taxon>Noelaerhabdaceae</taxon>
        <taxon>Emiliania</taxon>
    </lineage>
</organism>
<feature type="transmembrane region" description="Helical" evidence="2">
    <location>
        <begin position="223"/>
        <end position="242"/>
    </location>
</feature>
<reference evidence="3" key="2">
    <citation type="submission" date="2024-10" db="UniProtKB">
        <authorList>
            <consortium name="EnsemblProtists"/>
        </authorList>
    </citation>
    <scope>IDENTIFICATION</scope>
</reference>
<reference evidence="4" key="1">
    <citation type="journal article" date="2013" name="Nature">
        <title>Pan genome of the phytoplankton Emiliania underpins its global distribution.</title>
        <authorList>
            <person name="Read B.A."/>
            <person name="Kegel J."/>
            <person name="Klute M.J."/>
            <person name="Kuo A."/>
            <person name="Lefebvre S.C."/>
            <person name="Maumus F."/>
            <person name="Mayer C."/>
            <person name="Miller J."/>
            <person name="Monier A."/>
            <person name="Salamov A."/>
            <person name="Young J."/>
            <person name="Aguilar M."/>
            <person name="Claverie J.M."/>
            <person name="Frickenhaus S."/>
            <person name="Gonzalez K."/>
            <person name="Herman E.K."/>
            <person name="Lin Y.C."/>
            <person name="Napier J."/>
            <person name="Ogata H."/>
            <person name="Sarno A.F."/>
            <person name="Shmutz J."/>
            <person name="Schroeder D."/>
            <person name="de Vargas C."/>
            <person name="Verret F."/>
            <person name="von Dassow P."/>
            <person name="Valentin K."/>
            <person name="Van de Peer Y."/>
            <person name="Wheeler G."/>
            <person name="Dacks J.B."/>
            <person name="Delwiche C.F."/>
            <person name="Dyhrman S.T."/>
            <person name="Glockner G."/>
            <person name="John U."/>
            <person name="Richards T."/>
            <person name="Worden A.Z."/>
            <person name="Zhang X."/>
            <person name="Grigoriev I.V."/>
            <person name="Allen A.E."/>
            <person name="Bidle K."/>
            <person name="Borodovsky M."/>
            <person name="Bowler C."/>
            <person name="Brownlee C."/>
            <person name="Cock J.M."/>
            <person name="Elias M."/>
            <person name="Gladyshev V.N."/>
            <person name="Groth M."/>
            <person name="Guda C."/>
            <person name="Hadaegh A."/>
            <person name="Iglesias-Rodriguez M.D."/>
            <person name="Jenkins J."/>
            <person name="Jones B.M."/>
            <person name="Lawson T."/>
            <person name="Leese F."/>
            <person name="Lindquist E."/>
            <person name="Lobanov A."/>
            <person name="Lomsadze A."/>
            <person name="Malik S.B."/>
            <person name="Marsh M.E."/>
            <person name="Mackinder L."/>
            <person name="Mock T."/>
            <person name="Mueller-Roeber B."/>
            <person name="Pagarete A."/>
            <person name="Parker M."/>
            <person name="Probert I."/>
            <person name="Quesneville H."/>
            <person name="Raines C."/>
            <person name="Rensing S.A."/>
            <person name="Riano-Pachon D.M."/>
            <person name="Richier S."/>
            <person name="Rokitta S."/>
            <person name="Shiraiwa Y."/>
            <person name="Soanes D.M."/>
            <person name="van der Giezen M."/>
            <person name="Wahlund T.M."/>
            <person name="Williams B."/>
            <person name="Wilson W."/>
            <person name="Wolfe G."/>
            <person name="Wurch L.L."/>
        </authorList>
    </citation>
    <scope>NUCLEOTIDE SEQUENCE</scope>
</reference>
<keyword evidence="4" id="KW-1185">Reference proteome</keyword>
<dbReference type="InterPro" id="IPR038050">
    <property type="entry name" value="Neuro_actylchol_rec"/>
</dbReference>
<dbReference type="AlphaFoldDB" id="A0A0D3JE96"/>
<keyword evidence="2" id="KW-0812">Transmembrane</keyword>
<dbReference type="InterPro" id="IPR036719">
    <property type="entry name" value="Neuro-gated_channel_TM_sf"/>
</dbReference>
<dbReference type="GO" id="GO:0016020">
    <property type="term" value="C:membrane"/>
    <property type="evidence" value="ECO:0007669"/>
    <property type="project" value="UniProtKB-SubCell"/>
</dbReference>
<dbReference type="InterPro" id="IPR036734">
    <property type="entry name" value="Neur_chan_lig-bd_sf"/>
</dbReference>
<keyword evidence="2" id="KW-0472">Membrane</keyword>
<dbReference type="OMA" id="SANIWFL"/>
<dbReference type="Gene3D" id="1.20.58.390">
    <property type="entry name" value="Neurotransmitter-gated ion-channel transmembrane domain"/>
    <property type="match status" value="1"/>
</dbReference>
<dbReference type="RefSeq" id="XP_005774260.1">
    <property type="nucleotide sequence ID" value="XM_005774203.1"/>
</dbReference>
<dbReference type="GO" id="GO:0005230">
    <property type="term" value="F:extracellular ligand-gated monoatomic ion channel activity"/>
    <property type="evidence" value="ECO:0007669"/>
    <property type="project" value="InterPro"/>
</dbReference>
<comment type="subcellular location">
    <subcellularLocation>
        <location evidence="1">Membrane</location>
        <topology evidence="1">Multi-pass membrane protein</topology>
    </subcellularLocation>
</comment>
<accession>A0A0D3JE96</accession>
<dbReference type="GO" id="GO:0004888">
    <property type="term" value="F:transmembrane signaling receptor activity"/>
    <property type="evidence" value="ECO:0007669"/>
    <property type="project" value="InterPro"/>
</dbReference>
<evidence type="ECO:0000313" key="3">
    <source>
        <dbReference type="EnsemblProtists" id="EOD21831"/>
    </source>
</evidence>
<proteinExistence type="predicted"/>
<dbReference type="PANTHER" id="PTHR18945">
    <property type="entry name" value="NEUROTRANSMITTER GATED ION CHANNEL"/>
    <property type="match status" value="1"/>
</dbReference>